<dbReference type="EMBL" id="BTPD01000017">
    <property type="protein sequence ID" value="GMQ31301.1"/>
    <property type="molecule type" value="Genomic_DNA"/>
</dbReference>
<dbReference type="SUPFAM" id="SSF48613">
    <property type="entry name" value="Heme oxygenase-like"/>
    <property type="match status" value="1"/>
</dbReference>
<reference evidence="1 2" key="1">
    <citation type="submission" date="2023-08" db="EMBL/GenBank/DDBJ databases">
        <title>Draft genome sequence of Algoriphagus confluentis.</title>
        <authorList>
            <person name="Takatani N."/>
            <person name="Hosokawa M."/>
            <person name="Sawabe T."/>
        </authorList>
    </citation>
    <scope>NUCLEOTIDE SEQUENCE [LARGE SCALE GENOMIC DNA]</scope>
    <source>
        <strain evidence="1 2">NBRC 111222</strain>
    </source>
</reference>
<protein>
    <submittedName>
        <fullName evidence="1">DUF3050 domain-containing protein</fullName>
    </submittedName>
</protein>
<keyword evidence="2" id="KW-1185">Reference proteome</keyword>
<dbReference type="Proteomes" id="UP001338309">
    <property type="component" value="Unassembled WGS sequence"/>
</dbReference>
<gene>
    <name evidence="1" type="ORF">Aconfl_39450</name>
</gene>
<evidence type="ECO:0000313" key="1">
    <source>
        <dbReference type="EMBL" id="GMQ31301.1"/>
    </source>
</evidence>
<sequence length="262" mass="30318">MNQIEFIENEILDLRNQLRNHPMYEQLRQIADVRTFMENHVYAVWDFMSLLKALQLKITTVQTPWVPAPNASLARFINEIVHGEESDLNELGEAKSHFEMYLEAMDQLEANTENIRHLIKQVQSGHSVAVALDELEIGSKVKDFVNYTFSVIETGQTHKIASAFTFGREDLIPDMFLEILKNSDAENTRYTKLNYYLQRHIELDGDEHGPLSLQLIATLCGNDQEKWKEVLDVAKESLEKRIGLWDAIHELILEKNTQMADF</sequence>
<dbReference type="InterPro" id="IPR024423">
    <property type="entry name" value="DUF3050"/>
</dbReference>
<comment type="caution">
    <text evidence="1">The sequence shown here is derived from an EMBL/GenBank/DDBJ whole genome shotgun (WGS) entry which is preliminary data.</text>
</comment>
<dbReference type="Gene3D" id="1.20.910.10">
    <property type="entry name" value="Heme oxygenase-like"/>
    <property type="match status" value="1"/>
</dbReference>
<name>A0ABQ6PTL8_9BACT</name>
<organism evidence="1 2">
    <name type="scientific">Algoriphagus confluentis</name>
    <dbReference type="NCBI Taxonomy" id="1697556"/>
    <lineage>
        <taxon>Bacteria</taxon>
        <taxon>Pseudomonadati</taxon>
        <taxon>Bacteroidota</taxon>
        <taxon>Cytophagia</taxon>
        <taxon>Cytophagales</taxon>
        <taxon>Cyclobacteriaceae</taxon>
        <taxon>Algoriphagus</taxon>
    </lineage>
</organism>
<proteinExistence type="predicted"/>
<evidence type="ECO:0000313" key="2">
    <source>
        <dbReference type="Proteomes" id="UP001338309"/>
    </source>
</evidence>
<dbReference type="Pfam" id="PF11251">
    <property type="entry name" value="DUF3050"/>
    <property type="match status" value="1"/>
</dbReference>
<dbReference type="InterPro" id="IPR016084">
    <property type="entry name" value="Haem_Oase-like_multi-hlx"/>
</dbReference>
<accession>A0ABQ6PTL8</accession>
<dbReference type="RefSeq" id="WP_338226066.1">
    <property type="nucleotide sequence ID" value="NZ_BTPD01000017.1"/>
</dbReference>